<dbReference type="InterPro" id="IPR012659">
    <property type="entry name" value="CHP02444"/>
</dbReference>
<gene>
    <name evidence="1" type="ORF">DU002_18040</name>
</gene>
<dbReference type="OrthoDB" id="5795846at2"/>
<dbReference type="EMBL" id="QPID01000014">
    <property type="protein sequence ID" value="RCU43782.1"/>
    <property type="molecule type" value="Genomic_DNA"/>
</dbReference>
<dbReference type="Pfam" id="PF09523">
    <property type="entry name" value="DUF2390"/>
    <property type="match status" value="1"/>
</dbReference>
<evidence type="ECO:0000313" key="1">
    <source>
        <dbReference type="EMBL" id="RCU43782.1"/>
    </source>
</evidence>
<keyword evidence="2" id="KW-1185">Reference proteome</keyword>
<name>A0A368MZV7_9GAMM</name>
<dbReference type="NCBIfam" id="TIGR02444">
    <property type="entry name" value="TIGR02444 family protein"/>
    <property type="match status" value="1"/>
</dbReference>
<organism evidence="1 2">
    <name type="scientific">Corallincola holothuriorum</name>
    <dbReference type="NCBI Taxonomy" id="2282215"/>
    <lineage>
        <taxon>Bacteria</taxon>
        <taxon>Pseudomonadati</taxon>
        <taxon>Pseudomonadota</taxon>
        <taxon>Gammaproteobacteria</taxon>
        <taxon>Alteromonadales</taxon>
        <taxon>Psychromonadaceae</taxon>
        <taxon>Corallincola</taxon>
    </lineage>
</organism>
<proteinExistence type="predicted"/>
<protein>
    <submittedName>
        <fullName evidence="1">TIGR02444 family protein</fullName>
    </submittedName>
</protein>
<comment type="caution">
    <text evidence="1">The sequence shown here is derived from an EMBL/GenBank/DDBJ whole genome shotgun (WGS) entry which is preliminary data.</text>
</comment>
<accession>A0A368MZV7</accession>
<dbReference type="Proteomes" id="UP000252558">
    <property type="component" value="Unassembled WGS sequence"/>
</dbReference>
<dbReference type="RefSeq" id="WP_114339852.1">
    <property type="nucleotide sequence ID" value="NZ_QPID01000014.1"/>
</dbReference>
<reference evidence="1 2" key="1">
    <citation type="submission" date="2018-07" db="EMBL/GenBank/DDBJ databases">
        <title>Corallincola holothuriorum sp. nov., a new facultative anaerobe isolated from sea cucumber Apostichopus japonicus.</title>
        <authorList>
            <person name="Xia H."/>
        </authorList>
    </citation>
    <scope>NUCLEOTIDE SEQUENCE [LARGE SCALE GENOMIC DNA]</scope>
    <source>
        <strain evidence="1 2">C4</strain>
    </source>
</reference>
<dbReference type="AlphaFoldDB" id="A0A368MZV7"/>
<sequence length="159" mass="18622">MELEADSFWQASYSHYQQPDVKDACLWLQDEKGLNVNLLLLICWAAEQGIELTPVEIDTMLTAAAEWHEQNIAMIRQLRRATEAATWMDDDKREQLKQKLLDSELTMERIEQQILVEQLKRLAPAQRNNARAEQSFWNYLLHLNIPLDEEIQAKFGQLL</sequence>
<evidence type="ECO:0000313" key="2">
    <source>
        <dbReference type="Proteomes" id="UP000252558"/>
    </source>
</evidence>